<dbReference type="InterPro" id="IPR006867">
    <property type="entry name" value="DUF632"/>
</dbReference>
<evidence type="ECO:0000256" key="1">
    <source>
        <dbReference type="SAM" id="MobiDB-lite"/>
    </source>
</evidence>
<dbReference type="RefSeq" id="XP_021819524.1">
    <property type="nucleotide sequence ID" value="XM_021963832.1"/>
</dbReference>
<keyword evidence="3" id="KW-1185">Reference proteome</keyword>
<dbReference type="PANTHER" id="PTHR21450">
    <property type="entry name" value="PROTEIN ALTERED PHOSPHATE STARVATION RESPONSE 1"/>
    <property type="match status" value="1"/>
</dbReference>
<feature type="compositionally biased region" description="Polar residues" evidence="1">
    <location>
        <begin position="1"/>
        <end position="13"/>
    </location>
</feature>
<accession>A0A6P5STH2</accession>
<feature type="region of interest" description="Disordered" evidence="1">
    <location>
        <begin position="1"/>
        <end position="30"/>
    </location>
</feature>
<dbReference type="Proteomes" id="UP000515124">
    <property type="component" value="Unplaced"/>
</dbReference>
<proteinExistence type="predicted"/>
<dbReference type="Pfam" id="PF04782">
    <property type="entry name" value="DUF632"/>
    <property type="match status" value="1"/>
</dbReference>
<organism evidence="3 4">
    <name type="scientific">Prunus avium</name>
    <name type="common">Cherry</name>
    <name type="synonym">Cerasus avium</name>
    <dbReference type="NCBI Taxonomy" id="42229"/>
    <lineage>
        <taxon>Eukaryota</taxon>
        <taxon>Viridiplantae</taxon>
        <taxon>Streptophyta</taxon>
        <taxon>Embryophyta</taxon>
        <taxon>Tracheophyta</taxon>
        <taxon>Spermatophyta</taxon>
        <taxon>Magnoliopsida</taxon>
        <taxon>eudicotyledons</taxon>
        <taxon>Gunneridae</taxon>
        <taxon>Pentapetalae</taxon>
        <taxon>rosids</taxon>
        <taxon>fabids</taxon>
        <taxon>Rosales</taxon>
        <taxon>Rosaceae</taxon>
        <taxon>Amygdaloideae</taxon>
        <taxon>Amygdaleae</taxon>
        <taxon>Prunus</taxon>
    </lineage>
</organism>
<protein>
    <submittedName>
        <fullName evidence="4">Uncharacterized protein LOC110761370</fullName>
    </submittedName>
</protein>
<feature type="domain" description="DUF632" evidence="2">
    <location>
        <begin position="1"/>
        <end position="165"/>
    </location>
</feature>
<name>A0A6P5STH2_PRUAV</name>
<evidence type="ECO:0000313" key="4">
    <source>
        <dbReference type="RefSeq" id="XP_021819524.1"/>
    </source>
</evidence>
<dbReference type="PANTHER" id="PTHR21450:SF17">
    <property type="entry name" value="OS09G0542500 PROTEIN"/>
    <property type="match status" value="1"/>
</dbReference>
<gene>
    <name evidence="4" type="primary">LOC110761370</name>
</gene>
<feature type="compositionally biased region" description="Low complexity" evidence="1">
    <location>
        <begin position="40"/>
        <end position="54"/>
    </location>
</feature>
<reference evidence="4" key="1">
    <citation type="submission" date="2025-08" db="UniProtKB">
        <authorList>
            <consortium name="RefSeq"/>
        </authorList>
    </citation>
    <scope>IDENTIFICATION</scope>
</reference>
<dbReference type="AlphaFoldDB" id="A0A6P5STH2"/>
<sequence>MLGTNMDQMQSALDETEENSSKLKKSRSISSILSSSSSRKSLLRSSTRSSSKITHLNGGLFDDNGAMGSKCHSLTLGTLYAWEQKLYGEVKAGEEPRRLYDRKCSQYSINQGHGRKTENKIGVEVEELHSRILVAKGNAESIFKEIRKLREEELQPQLIELLQGIS</sequence>
<dbReference type="KEGG" id="pavi:110761370"/>
<feature type="region of interest" description="Disordered" evidence="1">
    <location>
        <begin position="40"/>
        <end position="59"/>
    </location>
</feature>
<evidence type="ECO:0000313" key="3">
    <source>
        <dbReference type="Proteomes" id="UP000515124"/>
    </source>
</evidence>
<dbReference type="GeneID" id="110761370"/>
<evidence type="ECO:0000259" key="2">
    <source>
        <dbReference type="Pfam" id="PF04782"/>
    </source>
</evidence>